<dbReference type="InterPro" id="IPR018253">
    <property type="entry name" value="DnaJ_domain_CS"/>
</dbReference>
<gene>
    <name evidence="2" type="ORF">ILEXP_LOCUS58269</name>
</gene>
<dbReference type="PROSITE" id="PS50076">
    <property type="entry name" value="DNAJ_2"/>
    <property type="match status" value="1"/>
</dbReference>
<dbReference type="Gene3D" id="1.10.287.110">
    <property type="entry name" value="DnaJ domain"/>
    <property type="match status" value="1"/>
</dbReference>
<accession>A0ABC8V2X3</accession>
<dbReference type="InterPro" id="IPR036869">
    <property type="entry name" value="J_dom_sf"/>
</dbReference>
<dbReference type="SUPFAM" id="SSF46565">
    <property type="entry name" value="Chaperone J-domain"/>
    <property type="match status" value="1"/>
</dbReference>
<dbReference type="InterPro" id="IPR001623">
    <property type="entry name" value="DnaJ_domain"/>
</dbReference>
<dbReference type="CDD" id="cd06257">
    <property type="entry name" value="DnaJ"/>
    <property type="match status" value="1"/>
</dbReference>
<dbReference type="Pfam" id="PF00226">
    <property type="entry name" value="DnaJ"/>
    <property type="match status" value="1"/>
</dbReference>
<name>A0ABC8V2X3_9AQUA</name>
<reference evidence="2 3" key="1">
    <citation type="submission" date="2024-02" db="EMBL/GenBank/DDBJ databases">
        <authorList>
            <person name="Vignale AGUSTIN F."/>
            <person name="Sosa J E."/>
            <person name="Modenutti C."/>
        </authorList>
    </citation>
    <scope>NUCLEOTIDE SEQUENCE [LARGE SCALE GENOMIC DNA]</scope>
</reference>
<dbReference type="PANTHER" id="PTHR45181">
    <property type="entry name" value="HEAT SHOCK PROTEIN DNAJ WITH TETRATRICOPEPTIDE REPEAT-CONTAINING PROTEIN"/>
    <property type="match status" value="1"/>
</dbReference>
<comment type="caution">
    <text evidence="2">The sequence shown here is derived from an EMBL/GenBank/DDBJ whole genome shotgun (WGS) entry which is preliminary data.</text>
</comment>
<dbReference type="Proteomes" id="UP001642360">
    <property type="component" value="Unassembled WGS sequence"/>
</dbReference>
<dbReference type="AlphaFoldDB" id="A0ABC8V2X3"/>
<sequence>MSVYDQCCAYTMGIVKANLGIDPSAATSEIKKAYRKAALRHHPDKAGQSLARSENGDDGLWKQIAEEVHKDADRLFKMIGEAYAVLSDPTKRSRYDTEEEMRSAHNRGYGSSMSRMHADFQNCPFERSGSRQQWQEPATYSIKLQYRASEEGAMAPSTQQRTGGKW</sequence>
<evidence type="ECO:0000313" key="3">
    <source>
        <dbReference type="Proteomes" id="UP001642360"/>
    </source>
</evidence>
<evidence type="ECO:0000313" key="2">
    <source>
        <dbReference type="EMBL" id="CAK9187685.1"/>
    </source>
</evidence>
<dbReference type="PANTHER" id="PTHR45181:SF4">
    <property type="entry name" value="HEAT SHOCK PROTEIN DNAJ WITH TETRATRICOPEPTIDE REPEAT-CONTAINING PROTEIN"/>
    <property type="match status" value="1"/>
</dbReference>
<protein>
    <recommendedName>
        <fullName evidence="1">J domain-containing protein</fullName>
    </recommendedName>
</protein>
<dbReference type="SMART" id="SM00271">
    <property type="entry name" value="DnaJ"/>
    <property type="match status" value="1"/>
</dbReference>
<feature type="domain" description="J" evidence="1">
    <location>
        <begin position="14"/>
        <end position="99"/>
    </location>
</feature>
<dbReference type="PRINTS" id="PR00625">
    <property type="entry name" value="JDOMAIN"/>
</dbReference>
<proteinExistence type="predicted"/>
<dbReference type="PROSITE" id="PS00636">
    <property type="entry name" value="DNAJ_1"/>
    <property type="match status" value="1"/>
</dbReference>
<evidence type="ECO:0000259" key="1">
    <source>
        <dbReference type="PROSITE" id="PS50076"/>
    </source>
</evidence>
<dbReference type="EMBL" id="CAUOFW020010080">
    <property type="protein sequence ID" value="CAK9187685.1"/>
    <property type="molecule type" value="Genomic_DNA"/>
</dbReference>
<organism evidence="2 3">
    <name type="scientific">Ilex paraguariensis</name>
    <name type="common">yerba mate</name>
    <dbReference type="NCBI Taxonomy" id="185542"/>
    <lineage>
        <taxon>Eukaryota</taxon>
        <taxon>Viridiplantae</taxon>
        <taxon>Streptophyta</taxon>
        <taxon>Embryophyta</taxon>
        <taxon>Tracheophyta</taxon>
        <taxon>Spermatophyta</taxon>
        <taxon>Magnoliopsida</taxon>
        <taxon>eudicotyledons</taxon>
        <taxon>Gunneridae</taxon>
        <taxon>Pentapetalae</taxon>
        <taxon>asterids</taxon>
        <taxon>campanulids</taxon>
        <taxon>Aquifoliales</taxon>
        <taxon>Aquifoliaceae</taxon>
        <taxon>Ilex</taxon>
    </lineage>
</organism>
<keyword evidence="3" id="KW-1185">Reference proteome</keyword>